<dbReference type="Gene3D" id="1.10.10.10">
    <property type="entry name" value="Winged helix-like DNA-binding domain superfamily/Winged helix DNA-binding domain"/>
    <property type="match status" value="1"/>
</dbReference>
<dbReference type="InterPro" id="IPR000232">
    <property type="entry name" value="HSF_DNA-bd"/>
</dbReference>
<dbReference type="GO" id="GO:0003700">
    <property type="term" value="F:DNA-binding transcription factor activity"/>
    <property type="evidence" value="ECO:0007669"/>
    <property type="project" value="InterPro"/>
</dbReference>
<keyword evidence="4" id="KW-0238">DNA-binding</keyword>
<dbReference type="GO" id="GO:0043565">
    <property type="term" value="F:sequence-specific DNA binding"/>
    <property type="evidence" value="ECO:0007669"/>
    <property type="project" value="InterPro"/>
</dbReference>
<evidence type="ECO:0000256" key="4">
    <source>
        <dbReference type="ARBA" id="ARBA00023125"/>
    </source>
</evidence>
<comment type="caution">
    <text evidence="9">The sequence shown here is derived from an EMBL/GenBank/DDBJ whole genome shotgun (WGS) entry which is preliminary data.</text>
</comment>
<evidence type="ECO:0000313" key="9">
    <source>
        <dbReference type="EMBL" id="NXL91226.1"/>
    </source>
</evidence>
<accession>A0A7L0WIA9</accession>
<comment type="similarity">
    <text evidence="2">Belongs to the HSF family.</text>
</comment>
<keyword evidence="5" id="KW-0804">Transcription</keyword>
<dbReference type="GO" id="GO:0005634">
    <property type="term" value="C:nucleus"/>
    <property type="evidence" value="ECO:0007669"/>
    <property type="project" value="UniProtKB-SubCell"/>
</dbReference>
<dbReference type="InterPro" id="IPR036390">
    <property type="entry name" value="WH_DNA-bd_sf"/>
</dbReference>
<organism evidence="9 10">
    <name type="scientific">Alectura lathami</name>
    <name type="common">Australian brush turkey</name>
    <dbReference type="NCBI Taxonomy" id="81907"/>
    <lineage>
        <taxon>Eukaryota</taxon>
        <taxon>Metazoa</taxon>
        <taxon>Chordata</taxon>
        <taxon>Craniata</taxon>
        <taxon>Vertebrata</taxon>
        <taxon>Euteleostomi</taxon>
        <taxon>Archelosauria</taxon>
        <taxon>Archosauria</taxon>
        <taxon>Dinosauria</taxon>
        <taxon>Saurischia</taxon>
        <taxon>Theropoda</taxon>
        <taxon>Coelurosauria</taxon>
        <taxon>Aves</taxon>
        <taxon>Neognathae</taxon>
        <taxon>Galloanserae</taxon>
        <taxon>Galliformes</taxon>
        <taxon>Megapodiidae</taxon>
        <taxon>Alectura</taxon>
    </lineage>
</organism>
<dbReference type="FunFam" id="1.10.10.10:FF:000349">
    <property type="entry name" value="Heat shock transcription factor, Y-linked"/>
    <property type="match status" value="1"/>
</dbReference>
<evidence type="ECO:0000256" key="2">
    <source>
        <dbReference type="ARBA" id="ARBA00006403"/>
    </source>
</evidence>
<feature type="signal peptide" evidence="7">
    <location>
        <begin position="1"/>
        <end position="25"/>
    </location>
</feature>
<feature type="non-terminal residue" evidence="9">
    <location>
        <position position="117"/>
    </location>
</feature>
<protein>
    <submittedName>
        <fullName evidence="9">HSFY1 protein</fullName>
    </submittedName>
</protein>
<evidence type="ECO:0000256" key="3">
    <source>
        <dbReference type="ARBA" id="ARBA00023015"/>
    </source>
</evidence>
<keyword evidence="3" id="KW-0805">Transcription regulation</keyword>
<keyword evidence="10" id="KW-1185">Reference proteome</keyword>
<gene>
    <name evidence="9" type="primary">Hsfy1_0</name>
    <name evidence="9" type="ORF">ALELAT_R04623</name>
</gene>
<keyword evidence="7" id="KW-0732">Signal</keyword>
<dbReference type="Proteomes" id="UP000562322">
    <property type="component" value="Unassembled WGS sequence"/>
</dbReference>
<evidence type="ECO:0000313" key="10">
    <source>
        <dbReference type="Proteomes" id="UP000562322"/>
    </source>
</evidence>
<proteinExistence type="inferred from homology"/>
<evidence type="ECO:0000256" key="5">
    <source>
        <dbReference type="ARBA" id="ARBA00023163"/>
    </source>
</evidence>
<feature type="non-terminal residue" evidence="9">
    <location>
        <position position="1"/>
    </location>
</feature>
<evidence type="ECO:0000256" key="6">
    <source>
        <dbReference type="ARBA" id="ARBA00023242"/>
    </source>
</evidence>
<evidence type="ECO:0000256" key="1">
    <source>
        <dbReference type="ARBA" id="ARBA00004123"/>
    </source>
</evidence>
<dbReference type="AlphaFoldDB" id="A0A7L0WIA9"/>
<dbReference type="PANTHER" id="PTHR10015">
    <property type="entry name" value="HEAT SHOCK TRANSCRIPTION FACTOR"/>
    <property type="match status" value="1"/>
</dbReference>
<comment type="subcellular location">
    <subcellularLocation>
        <location evidence="1">Nucleus</location>
    </subcellularLocation>
</comment>
<feature type="chain" id="PRO_5029506868" evidence="7">
    <location>
        <begin position="26"/>
        <end position="117"/>
    </location>
</feature>
<feature type="domain" description="HSF-type DNA-binding" evidence="8">
    <location>
        <begin position="3"/>
        <end position="117"/>
    </location>
</feature>
<dbReference type="EMBL" id="VXAV01007888">
    <property type="protein sequence ID" value="NXL91226.1"/>
    <property type="molecule type" value="Genomic_DNA"/>
</dbReference>
<dbReference type="OrthoDB" id="6418155at2759"/>
<sequence>LRFPEKLWILLHCVLFETLWWGHDGKYFVIDEEMFKQEVLGWEGPFRLFETNSMKSIIHQLNHYGFTKVPRLHLTSASLPESPPEQEATAAHRKLLVYYNPFCQKDHPELLAHCRRR</sequence>
<name>A0A7L0WIA9_ALELA</name>
<evidence type="ECO:0000259" key="8">
    <source>
        <dbReference type="Pfam" id="PF00447"/>
    </source>
</evidence>
<dbReference type="Pfam" id="PF00447">
    <property type="entry name" value="HSF_DNA-bind"/>
    <property type="match status" value="1"/>
</dbReference>
<dbReference type="SUPFAM" id="SSF46785">
    <property type="entry name" value="Winged helix' DNA-binding domain"/>
    <property type="match status" value="1"/>
</dbReference>
<keyword evidence="6" id="KW-0539">Nucleus</keyword>
<dbReference type="InterPro" id="IPR036388">
    <property type="entry name" value="WH-like_DNA-bd_sf"/>
</dbReference>
<reference evidence="9 10" key="1">
    <citation type="submission" date="2019-09" db="EMBL/GenBank/DDBJ databases">
        <title>Bird 10,000 Genomes (B10K) Project - Family phase.</title>
        <authorList>
            <person name="Zhang G."/>
        </authorList>
    </citation>
    <scope>NUCLEOTIDE SEQUENCE [LARGE SCALE GENOMIC DNA]</scope>
    <source>
        <strain evidence="9">B10K-DU-001-39</strain>
        <tissue evidence="9">Muscle</tissue>
    </source>
</reference>
<dbReference type="PANTHER" id="PTHR10015:SF336">
    <property type="entry name" value="HEAT SHOCK TRANSCRIPTION FACTOR, Y-LINKED"/>
    <property type="match status" value="1"/>
</dbReference>
<evidence type="ECO:0000256" key="7">
    <source>
        <dbReference type="SAM" id="SignalP"/>
    </source>
</evidence>